<dbReference type="Proteomes" id="UP001479290">
    <property type="component" value="Unassembled WGS sequence"/>
</dbReference>
<comment type="caution">
    <text evidence="2">The sequence shown here is derived from an EMBL/GenBank/DDBJ whole genome shotgun (WGS) entry which is preliminary data.</text>
</comment>
<evidence type="ECO:0000256" key="1">
    <source>
        <dbReference type="SAM" id="Phobius"/>
    </source>
</evidence>
<name>A0AAW1Z3H9_CULAL</name>
<keyword evidence="1" id="KW-1133">Transmembrane helix</keyword>
<keyword evidence="3" id="KW-1185">Reference proteome</keyword>
<accession>A0AAW1Z3H9</accession>
<proteinExistence type="predicted"/>
<feature type="transmembrane region" description="Helical" evidence="1">
    <location>
        <begin position="91"/>
        <end position="116"/>
    </location>
</feature>
<dbReference type="EMBL" id="JAWDJR010000021">
    <property type="protein sequence ID" value="KAK9955313.1"/>
    <property type="molecule type" value="Genomic_DNA"/>
</dbReference>
<evidence type="ECO:0000313" key="2">
    <source>
        <dbReference type="EMBL" id="KAK9955313.1"/>
    </source>
</evidence>
<reference evidence="2 3" key="1">
    <citation type="submission" date="2024-05" db="EMBL/GenBank/DDBJ databases">
        <title>A high-quality chromosomal-level genome assembly of Topmouth culter (Culter alburnus).</title>
        <authorList>
            <person name="Zhao H."/>
        </authorList>
    </citation>
    <scope>NUCLEOTIDE SEQUENCE [LARGE SCALE GENOMIC DNA]</scope>
    <source>
        <strain evidence="2">CATC2023</strain>
        <tissue evidence="2">Muscle</tissue>
    </source>
</reference>
<keyword evidence="1" id="KW-0812">Transmembrane</keyword>
<organism evidence="2 3">
    <name type="scientific">Culter alburnus</name>
    <name type="common">Topmouth culter</name>
    <dbReference type="NCBI Taxonomy" id="194366"/>
    <lineage>
        <taxon>Eukaryota</taxon>
        <taxon>Metazoa</taxon>
        <taxon>Chordata</taxon>
        <taxon>Craniata</taxon>
        <taxon>Vertebrata</taxon>
        <taxon>Euteleostomi</taxon>
        <taxon>Actinopterygii</taxon>
        <taxon>Neopterygii</taxon>
        <taxon>Teleostei</taxon>
        <taxon>Ostariophysi</taxon>
        <taxon>Cypriniformes</taxon>
        <taxon>Xenocyprididae</taxon>
        <taxon>Xenocypridinae</taxon>
        <taxon>Culter</taxon>
    </lineage>
</organism>
<evidence type="ECO:0000313" key="3">
    <source>
        <dbReference type="Proteomes" id="UP001479290"/>
    </source>
</evidence>
<sequence>MTELSGRTELTCCDRDQNISQCFFYAESRKIGHQISSDHCCKLTVSREELLKEKGGEELRTTIIVNCTSKPGNKTSQDVTITVWRLSVFRFVFLVILGTLTLLSLLTFIIFICIIYKTKNQDSRSIKRPFYRNKQNQSANSGTVEVLEEKTEIVEDELLYATVNHSAAGENSAPTVKYESGTDYATVVIH</sequence>
<gene>
    <name evidence="2" type="ORF">ABG768_015195</name>
</gene>
<dbReference type="AlphaFoldDB" id="A0AAW1Z3H9"/>
<protein>
    <submittedName>
        <fullName evidence="2">Uncharacterized protein</fullName>
    </submittedName>
</protein>
<keyword evidence="1" id="KW-0472">Membrane</keyword>